<feature type="non-terminal residue" evidence="9">
    <location>
        <position position="1"/>
    </location>
</feature>
<dbReference type="InterPro" id="IPR003594">
    <property type="entry name" value="HATPase_dom"/>
</dbReference>
<dbReference type="EMBL" id="DROD01000111">
    <property type="protein sequence ID" value="HHJ51862.1"/>
    <property type="molecule type" value="Genomic_DNA"/>
</dbReference>
<evidence type="ECO:0000256" key="7">
    <source>
        <dbReference type="ARBA" id="ARBA00023012"/>
    </source>
</evidence>
<dbReference type="Gene3D" id="3.30.565.10">
    <property type="entry name" value="Histidine kinase-like ATPase, C-terminal domain"/>
    <property type="match status" value="1"/>
</dbReference>
<accession>A0A7V5PML7</accession>
<evidence type="ECO:0000256" key="4">
    <source>
        <dbReference type="ARBA" id="ARBA00022741"/>
    </source>
</evidence>
<dbReference type="SMART" id="SM00387">
    <property type="entry name" value="HATPase_c"/>
    <property type="match status" value="1"/>
</dbReference>
<evidence type="ECO:0000256" key="3">
    <source>
        <dbReference type="ARBA" id="ARBA00022679"/>
    </source>
</evidence>
<dbReference type="PANTHER" id="PTHR43065:SF46">
    <property type="entry name" value="C4-DICARBOXYLATE TRANSPORT SENSOR PROTEIN DCTB"/>
    <property type="match status" value="1"/>
</dbReference>
<feature type="domain" description="Histidine kinase" evidence="8">
    <location>
        <begin position="1"/>
        <end position="78"/>
    </location>
</feature>
<keyword evidence="6" id="KW-0067">ATP-binding</keyword>
<dbReference type="SUPFAM" id="SSF55874">
    <property type="entry name" value="ATPase domain of HSP90 chaperone/DNA topoisomerase II/histidine kinase"/>
    <property type="match status" value="1"/>
</dbReference>
<evidence type="ECO:0000259" key="8">
    <source>
        <dbReference type="PROSITE" id="PS50109"/>
    </source>
</evidence>
<dbReference type="InterPro" id="IPR036890">
    <property type="entry name" value="HATPase_C_sf"/>
</dbReference>
<gene>
    <name evidence="9" type="ORF">ENJ89_01595</name>
</gene>
<keyword evidence="4" id="KW-0547">Nucleotide-binding</keyword>
<dbReference type="PANTHER" id="PTHR43065">
    <property type="entry name" value="SENSOR HISTIDINE KINASE"/>
    <property type="match status" value="1"/>
</dbReference>
<evidence type="ECO:0000256" key="1">
    <source>
        <dbReference type="ARBA" id="ARBA00000085"/>
    </source>
</evidence>
<dbReference type="PROSITE" id="PS50109">
    <property type="entry name" value="HIS_KIN"/>
    <property type="match status" value="1"/>
</dbReference>
<evidence type="ECO:0000256" key="2">
    <source>
        <dbReference type="ARBA" id="ARBA00012438"/>
    </source>
</evidence>
<evidence type="ECO:0000313" key="9">
    <source>
        <dbReference type="EMBL" id="HHJ51862.1"/>
    </source>
</evidence>
<dbReference type="PRINTS" id="PR00344">
    <property type="entry name" value="BCTRLSENSOR"/>
</dbReference>
<dbReference type="GO" id="GO:0000160">
    <property type="term" value="P:phosphorelay signal transduction system"/>
    <property type="evidence" value="ECO:0007669"/>
    <property type="project" value="UniProtKB-KW"/>
</dbReference>
<evidence type="ECO:0000256" key="6">
    <source>
        <dbReference type="ARBA" id="ARBA00022840"/>
    </source>
</evidence>
<proteinExistence type="predicted"/>
<dbReference type="Proteomes" id="UP000886124">
    <property type="component" value="Unassembled WGS sequence"/>
</dbReference>
<organism evidence="9">
    <name type="scientific">Caldithrix abyssi</name>
    <dbReference type="NCBI Taxonomy" id="187145"/>
    <lineage>
        <taxon>Bacteria</taxon>
        <taxon>Pseudomonadati</taxon>
        <taxon>Calditrichota</taxon>
        <taxon>Calditrichia</taxon>
        <taxon>Calditrichales</taxon>
        <taxon>Calditrichaceae</taxon>
        <taxon>Caldithrix</taxon>
    </lineage>
</organism>
<dbReference type="EC" id="2.7.13.3" evidence="2"/>
<reference evidence="9" key="1">
    <citation type="journal article" date="2020" name="mSystems">
        <title>Genome- and Community-Level Interaction Insights into Carbon Utilization and Element Cycling Functions of Hydrothermarchaeota in Hydrothermal Sediment.</title>
        <authorList>
            <person name="Zhou Z."/>
            <person name="Liu Y."/>
            <person name="Xu W."/>
            <person name="Pan J."/>
            <person name="Luo Z.H."/>
            <person name="Li M."/>
        </authorList>
    </citation>
    <scope>NUCLEOTIDE SEQUENCE [LARGE SCALE GENOMIC DNA]</scope>
    <source>
        <strain evidence="9">HyVt-527</strain>
    </source>
</reference>
<comment type="caution">
    <text evidence="9">The sequence shown here is derived from an EMBL/GenBank/DDBJ whole genome shotgun (WGS) entry which is preliminary data.</text>
</comment>
<dbReference type="InterPro" id="IPR005467">
    <property type="entry name" value="His_kinase_dom"/>
</dbReference>
<sequence>RQQGGRLEISISDTGKGIPPDVVSKIFDPFFTTKEINQGTGLGLSISYSIVKKHNGEIEVDSSPGKGTTFILKIPIRQSK</sequence>
<dbReference type="GO" id="GO:0004673">
    <property type="term" value="F:protein histidine kinase activity"/>
    <property type="evidence" value="ECO:0007669"/>
    <property type="project" value="UniProtKB-EC"/>
</dbReference>
<keyword evidence="7" id="KW-0902">Two-component regulatory system</keyword>
<name>A0A7V5PML7_CALAY</name>
<evidence type="ECO:0000256" key="5">
    <source>
        <dbReference type="ARBA" id="ARBA00022777"/>
    </source>
</evidence>
<dbReference type="Pfam" id="PF02518">
    <property type="entry name" value="HATPase_c"/>
    <property type="match status" value="1"/>
</dbReference>
<dbReference type="AlphaFoldDB" id="A0A7V5PML7"/>
<keyword evidence="3" id="KW-0808">Transferase</keyword>
<dbReference type="InterPro" id="IPR004358">
    <property type="entry name" value="Sig_transdc_His_kin-like_C"/>
</dbReference>
<comment type="catalytic activity">
    <reaction evidence="1">
        <text>ATP + protein L-histidine = ADP + protein N-phospho-L-histidine.</text>
        <dbReference type="EC" id="2.7.13.3"/>
    </reaction>
</comment>
<protein>
    <recommendedName>
        <fullName evidence="2">histidine kinase</fullName>
        <ecNumber evidence="2">2.7.13.3</ecNumber>
    </recommendedName>
</protein>
<dbReference type="GO" id="GO:0005524">
    <property type="term" value="F:ATP binding"/>
    <property type="evidence" value="ECO:0007669"/>
    <property type="project" value="UniProtKB-KW"/>
</dbReference>
<keyword evidence="5 9" id="KW-0418">Kinase</keyword>